<protein>
    <recommendedName>
        <fullName evidence="3">Lantibiotic</fullName>
    </recommendedName>
</protein>
<gene>
    <name evidence="1" type="ORF">OIH86_16620</name>
</gene>
<dbReference type="Proteomes" id="UP001526147">
    <property type="component" value="Unassembled WGS sequence"/>
</dbReference>
<dbReference type="EMBL" id="JAOYEY010000044">
    <property type="protein sequence ID" value="MCV9887265.1"/>
    <property type="molecule type" value="Genomic_DNA"/>
</dbReference>
<accession>A0ABT3DJM8</accession>
<reference evidence="1 2" key="1">
    <citation type="submission" date="2022-10" db="EMBL/GenBank/DDBJ databases">
        <title>Draft genome assembly of moderately radiation resistant bacterium Metabacillus halosaccharovorans.</title>
        <authorList>
            <person name="Pal S."/>
            <person name="Gopinathan A."/>
        </authorList>
    </citation>
    <scope>NUCLEOTIDE SEQUENCE [LARGE SCALE GENOMIC DNA]</scope>
    <source>
        <strain evidence="1 2">VITHBRA001</strain>
    </source>
</reference>
<name>A0ABT3DJM8_9BACI</name>
<evidence type="ECO:0000313" key="2">
    <source>
        <dbReference type="Proteomes" id="UP001526147"/>
    </source>
</evidence>
<evidence type="ECO:0000313" key="1">
    <source>
        <dbReference type="EMBL" id="MCV9887265.1"/>
    </source>
</evidence>
<proteinExistence type="predicted"/>
<evidence type="ECO:0008006" key="3">
    <source>
        <dbReference type="Google" id="ProtNLM"/>
    </source>
</evidence>
<sequence length="51" mass="6028">MFNEYEIYMLSKIKQNEMTEFSSFSIPVTKEDKRTDDTKSIEMTCCQTVCC</sequence>
<comment type="caution">
    <text evidence="1">The sequence shown here is derived from an EMBL/GenBank/DDBJ whole genome shotgun (WGS) entry which is preliminary data.</text>
</comment>
<organism evidence="1 2">
    <name type="scientific">Metabacillus halosaccharovorans</name>
    <dbReference type="NCBI Taxonomy" id="930124"/>
    <lineage>
        <taxon>Bacteria</taxon>
        <taxon>Bacillati</taxon>
        <taxon>Bacillota</taxon>
        <taxon>Bacilli</taxon>
        <taxon>Bacillales</taxon>
        <taxon>Bacillaceae</taxon>
        <taxon>Metabacillus</taxon>
    </lineage>
</organism>
<keyword evidence="2" id="KW-1185">Reference proteome</keyword>
<dbReference type="RefSeq" id="WP_264143667.1">
    <property type="nucleotide sequence ID" value="NZ_JAOYEY010000044.1"/>
</dbReference>